<dbReference type="EMBL" id="CATQJL010000112">
    <property type="protein sequence ID" value="CAJ0593759.1"/>
    <property type="molecule type" value="Genomic_DNA"/>
</dbReference>
<dbReference type="GO" id="GO:0004722">
    <property type="term" value="F:protein serine/threonine phosphatase activity"/>
    <property type="evidence" value="ECO:0007669"/>
    <property type="project" value="TreeGrafter"/>
</dbReference>
<keyword evidence="3" id="KW-1185">Reference proteome</keyword>
<dbReference type="InterPro" id="IPR050341">
    <property type="entry name" value="PP1_catalytic_subunit"/>
</dbReference>
<dbReference type="GO" id="GO:0005737">
    <property type="term" value="C:cytoplasm"/>
    <property type="evidence" value="ECO:0007669"/>
    <property type="project" value="TreeGrafter"/>
</dbReference>
<evidence type="ECO:0000313" key="2">
    <source>
        <dbReference type="EMBL" id="CAJ0593759.1"/>
    </source>
</evidence>
<dbReference type="AlphaFoldDB" id="A0AA36DU13"/>
<dbReference type="Pfam" id="PF00149">
    <property type="entry name" value="Metallophos"/>
    <property type="match status" value="1"/>
</dbReference>
<name>A0AA36DU13_CYLNA</name>
<dbReference type="PRINTS" id="PR00114">
    <property type="entry name" value="STPHPHTASE"/>
</dbReference>
<dbReference type="Gene3D" id="3.60.21.10">
    <property type="match status" value="1"/>
</dbReference>
<reference evidence="2" key="1">
    <citation type="submission" date="2023-07" db="EMBL/GenBank/DDBJ databases">
        <authorList>
            <consortium name="CYATHOMIX"/>
        </authorList>
    </citation>
    <scope>NUCLEOTIDE SEQUENCE</scope>
    <source>
        <strain evidence="2">N/A</strain>
    </source>
</reference>
<dbReference type="PANTHER" id="PTHR11668">
    <property type="entry name" value="SERINE/THREONINE PROTEIN PHOSPHATASE"/>
    <property type="match status" value="1"/>
</dbReference>
<dbReference type="SUPFAM" id="SSF56300">
    <property type="entry name" value="Metallo-dependent phosphatases"/>
    <property type="match status" value="1"/>
</dbReference>
<evidence type="ECO:0000259" key="1">
    <source>
        <dbReference type="SMART" id="SM00156"/>
    </source>
</evidence>
<dbReference type="SMART" id="SM00156">
    <property type="entry name" value="PP2Ac"/>
    <property type="match status" value="1"/>
</dbReference>
<dbReference type="Proteomes" id="UP001176961">
    <property type="component" value="Unassembled WGS sequence"/>
</dbReference>
<dbReference type="InterPro" id="IPR006186">
    <property type="entry name" value="Ser/Thr-sp_prot-phosphatase"/>
</dbReference>
<accession>A0AA36DU13</accession>
<organism evidence="2 3">
    <name type="scientific">Cylicocyclus nassatus</name>
    <name type="common">Nematode worm</name>
    <dbReference type="NCBI Taxonomy" id="53992"/>
    <lineage>
        <taxon>Eukaryota</taxon>
        <taxon>Metazoa</taxon>
        <taxon>Ecdysozoa</taxon>
        <taxon>Nematoda</taxon>
        <taxon>Chromadorea</taxon>
        <taxon>Rhabditida</taxon>
        <taxon>Rhabditina</taxon>
        <taxon>Rhabditomorpha</taxon>
        <taxon>Strongyloidea</taxon>
        <taxon>Strongylidae</taxon>
        <taxon>Cylicocyclus</taxon>
    </lineage>
</organism>
<gene>
    <name evidence="2" type="ORF">CYNAS_LOCUS5742</name>
</gene>
<evidence type="ECO:0000313" key="3">
    <source>
        <dbReference type="Proteomes" id="UP001176961"/>
    </source>
</evidence>
<feature type="domain" description="Serine/threonine specific protein phosphatases" evidence="1">
    <location>
        <begin position="3"/>
        <end position="172"/>
    </location>
</feature>
<protein>
    <recommendedName>
        <fullName evidence="1">Serine/threonine specific protein phosphatases domain-containing protein</fullName>
    </recommendedName>
</protein>
<dbReference type="InterPro" id="IPR029052">
    <property type="entry name" value="Metallo-depent_PP-like"/>
</dbReference>
<sequence>MGETLPIKFHPRFRKRNDSAIQSAATRLCNSLPLAARISEQILAVHSGLSHELTNYDCIESVKRPFSLAEITPLAKQLIFGQPTTKIDMYRESEEDNISVFGVGAINRICRDVGVKLIIRSRNPLENGICWIGKKQKMISIWSAPAKESHKGAILSICAGFVINVFTLEKQKSNK</sequence>
<dbReference type="InterPro" id="IPR004843">
    <property type="entry name" value="Calcineurin-like_PHP"/>
</dbReference>
<dbReference type="GO" id="GO:0005634">
    <property type="term" value="C:nucleus"/>
    <property type="evidence" value="ECO:0007669"/>
    <property type="project" value="TreeGrafter"/>
</dbReference>
<comment type="caution">
    <text evidence="2">The sequence shown here is derived from an EMBL/GenBank/DDBJ whole genome shotgun (WGS) entry which is preliminary data.</text>
</comment>
<dbReference type="PANTHER" id="PTHR11668:SF290">
    <property type="entry name" value="SERINE_THREONINE SPECIFIC PROTEIN PHOSPHATASES DOMAIN-CONTAINING PROTEIN"/>
    <property type="match status" value="1"/>
</dbReference>
<proteinExistence type="predicted"/>